<proteinExistence type="predicted"/>
<evidence type="ECO:0000313" key="2">
    <source>
        <dbReference type="EMBL" id="CAF0856857.1"/>
    </source>
</evidence>
<dbReference type="EMBL" id="CAJNOM010000030">
    <property type="protein sequence ID" value="CAF0856857.1"/>
    <property type="molecule type" value="Genomic_DNA"/>
</dbReference>
<reference evidence="2" key="1">
    <citation type="submission" date="2021-02" db="EMBL/GenBank/DDBJ databases">
        <authorList>
            <person name="Nowell W R."/>
        </authorList>
    </citation>
    <scope>NUCLEOTIDE SEQUENCE</scope>
</reference>
<evidence type="ECO:0000256" key="1">
    <source>
        <dbReference type="SAM" id="Phobius"/>
    </source>
</evidence>
<evidence type="ECO:0000313" key="3">
    <source>
        <dbReference type="Proteomes" id="UP000663832"/>
    </source>
</evidence>
<dbReference type="AlphaFoldDB" id="A0A813W7H2"/>
<keyword evidence="1" id="KW-0472">Membrane</keyword>
<name>A0A813W7H2_9BILA</name>
<organism evidence="2 3">
    <name type="scientific">Adineta steineri</name>
    <dbReference type="NCBI Taxonomy" id="433720"/>
    <lineage>
        <taxon>Eukaryota</taxon>
        <taxon>Metazoa</taxon>
        <taxon>Spiralia</taxon>
        <taxon>Gnathifera</taxon>
        <taxon>Rotifera</taxon>
        <taxon>Eurotatoria</taxon>
        <taxon>Bdelloidea</taxon>
        <taxon>Adinetida</taxon>
        <taxon>Adinetidae</taxon>
        <taxon>Adineta</taxon>
    </lineage>
</organism>
<keyword evidence="3" id="KW-1185">Reference proteome</keyword>
<dbReference type="Proteomes" id="UP000663832">
    <property type="component" value="Unassembled WGS sequence"/>
</dbReference>
<sequence>MFRERTTSYLRHLHLVVHSAQQHLRFPVYVIQQEESLPPLEHEKNFDKTENDVFHTSKQKKTFNLLYYIPLIFLILCFIVAIALLSSLLINHTTIEQCPIYNCSSIINTTVYSNISSTTSILTSTSTVTYSRNLLYGAYCNEHEECTLSKNLFCQYEYNLNEKHCFCETTYFWNKYTQQCEPKKDINEICEYDNECRLDLGITCDLQSGTNIRRCRCMGEYYWSKLSNCGDLKIQDFVHCIDEIYITSCLIKEIDNGIFHNVNIRQIQDNNIQFDYFLLDSPEIQELERIECCWSRNKRYCFGVDNEANKLLIFIIDKNGIESYHHINQSVIGLPNVLTQSDDNVVCYVESNNSNLISITIDTENNDLLTVHQRNGKTYGERSCFIAINRTTYCFYRDIDHHLIAIAMNGTTIIQDVYIDVHSGNTNLKSGPSCGWIGANILLKLYCFAVFNDEKIHRIEQKDNNWSDWIIMPSDKIFIQRPLFVTSKPPDDISAAQSCHVLAIDTSNEVYVSSNVNCAHQDSFSSWSILQTDIGLLSFNGSFRLRDGRIGVYGIGIDDLPYYTTMDPITHTFEPIKLAISTE</sequence>
<accession>A0A813W7H2</accession>
<dbReference type="SUPFAM" id="SSF89372">
    <property type="entry name" value="Fucose-specific lectin"/>
    <property type="match status" value="1"/>
</dbReference>
<gene>
    <name evidence="2" type="ORF">QVE165_LOCUS7148</name>
</gene>
<dbReference type="OrthoDB" id="9997324at2759"/>
<protein>
    <submittedName>
        <fullName evidence="2">Uncharacterized protein</fullName>
    </submittedName>
</protein>
<keyword evidence="1" id="KW-1133">Transmembrane helix</keyword>
<feature type="transmembrane region" description="Helical" evidence="1">
    <location>
        <begin position="65"/>
        <end position="90"/>
    </location>
</feature>
<keyword evidence="1" id="KW-0812">Transmembrane</keyword>
<comment type="caution">
    <text evidence="2">The sequence shown here is derived from an EMBL/GenBank/DDBJ whole genome shotgun (WGS) entry which is preliminary data.</text>
</comment>